<proteinExistence type="predicted"/>
<name>A0A7V8NQM5_9BACT</name>
<evidence type="ECO:0000313" key="2">
    <source>
        <dbReference type="EMBL" id="MBA0085676.1"/>
    </source>
</evidence>
<dbReference type="Proteomes" id="UP000567293">
    <property type="component" value="Unassembled WGS sequence"/>
</dbReference>
<gene>
    <name evidence="2" type="ORF">HRJ53_11825</name>
</gene>
<protein>
    <submittedName>
        <fullName evidence="2">Uncharacterized protein</fullName>
    </submittedName>
</protein>
<comment type="caution">
    <text evidence="2">The sequence shown here is derived from an EMBL/GenBank/DDBJ whole genome shotgun (WGS) entry which is preliminary data.</text>
</comment>
<keyword evidence="3" id="KW-1185">Reference proteome</keyword>
<feature type="chain" id="PRO_5030634828" evidence="1">
    <location>
        <begin position="27"/>
        <end position="221"/>
    </location>
</feature>
<sequence>MRKFYYNPSRKLTLFLLALMALPWGANKMAAQSQDALRTSALESHEGMTISARPWTDPALYKAKFHKKSPYAAGLVAVQVTFRNDSDDSLRVNLARIRLNITLSEDNRQAVDPLTSEQAADLILQPATKNLGRSRFPIPIGGPKVGHDKKWVEVEQELRDAGVRASIVAPHSSVEGLLYFDLQGQFALLNSSRLYVPDVVALEKNRELLYFEIDLSQAGAQ</sequence>
<evidence type="ECO:0000313" key="3">
    <source>
        <dbReference type="Proteomes" id="UP000567293"/>
    </source>
</evidence>
<dbReference type="EMBL" id="JACDQQ010001153">
    <property type="protein sequence ID" value="MBA0085676.1"/>
    <property type="molecule type" value="Genomic_DNA"/>
</dbReference>
<feature type="signal peptide" evidence="1">
    <location>
        <begin position="1"/>
        <end position="26"/>
    </location>
</feature>
<keyword evidence="1" id="KW-0732">Signal</keyword>
<organism evidence="2 3">
    <name type="scientific">Candidatus Acidiferrum panamense</name>
    <dbReference type="NCBI Taxonomy" id="2741543"/>
    <lineage>
        <taxon>Bacteria</taxon>
        <taxon>Pseudomonadati</taxon>
        <taxon>Acidobacteriota</taxon>
        <taxon>Terriglobia</taxon>
        <taxon>Candidatus Acidiferrales</taxon>
        <taxon>Candidatus Acidiferrum</taxon>
    </lineage>
</organism>
<accession>A0A7V8NQM5</accession>
<dbReference type="AlphaFoldDB" id="A0A7V8NQM5"/>
<evidence type="ECO:0000256" key="1">
    <source>
        <dbReference type="SAM" id="SignalP"/>
    </source>
</evidence>
<reference evidence="2" key="1">
    <citation type="submission" date="2020-06" db="EMBL/GenBank/DDBJ databases">
        <title>Legume-microbial interactions unlock mineral nutrients during tropical forest succession.</title>
        <authorList>
            <person name="Epihov D.Z."/>
        </authorList>
    </citation>
    <scope>NUCLEOTIDE SEQUENCE [LARGE SCALE GENOMIC DNA]</scope>
    <source>
        <strain evidence="2">Pan2503</strain>
    </source>
</reference>